<dbReference type="AlphaFoldDB" id="A0AAW0H2T8"/>
<evidence type="ECO:0000313" key="2">
    <source>
        <dbReference type="Proteomes" id="UP001488838"/>
    </source>
</evidence>
<keyword evidence="2" id="KW-1185">Reference proteome</keyword>
<dbReference type="PANTHER" id="PTHR47316:SF1">
    <property type="entry name" value="FORKHEAD BOX PROTEIN H1"/>
    <property type="match status" value="1"/>
</dbReference>
<dbReference type="EMBL" id="JBBHLL010000888">
    <property type="protein sequence ID" value="KAK7797169.1"/>
    <property type="molecule type" value="Genomic_DNA"/>
</dbReference>
<gene>
    <name evidence="1" type="ORF">U0070_020308</name>
</gene>
<dbReference type="InterPro" id="IPR052327">
    <property type="entry name" value="Activin_resp_transcr_regulator"/>
</dbReference>
<dbReference type="Proteomes" id="UP001488838">
    <property type="component" value="Unassembled WGS sequence"/>
</dbReference>
<dbReference type="GO" id="GO:0007179">
    <property type="term" value="P:transforming growth factor beta receptor signaling pathway"/>
    <property type="evidence" value="ECO:0007669"/>
    <property type="project" value="TreeGrafter"/>
</dbReference>
<reference evidence="1 2" key="1">
    <citation type="journal article" date="2023" name="bioRxiv">
        <title>Conserved and derived expression patterns and positive selection on dental genes reveal complex evolutionary context of ever-growing rodent molars.</title>
        <authorList>
            <person name="Calamari Z.T."/>
            <person name="Song A."/>
            <person name="Cohen E."/>
            <person name="Akter M."/>
            <person name="Roy R.D."/>
            <person name="Hallikas O."/>
            <person name="Christensen M.M."/>
            <person name="Li P."/>
            <person name="Marangoni P."/>
            <person name="Jernvall J."/>
            <person name="Klein O.D."/>
        </authorList>
    </citation>
    <scope>NUCLEOTIDE SEQUENCE [LARGE SCALE GENOMIC DNA]</scope>
    <source>
        <strain evidence="1">V071</strain>
    </source>
</reference>
<sequence length="123" mass="13688">MAMVPQDPAKPQAKDNFWAVGVSLIPAEAQCLQNTALCWQWQTRGACSAFVKDLSPYLLHGQPYQPPSHPPPSRDGFSIQSLLVDPGKGSTWLQQPVLASWTEQFSSGRYQIQGERRNVYCTP</sequence>
<organism evidence="1 2">
    <name type="scientific">Myodes glareolus</name>
    <name type="common">Bank vole</name>
    <name type="synonym">Clethrionomys glareolus</name>
    <dbReference type="NCBI Taxonomy" id="447135"/>
    <lineage>
        <taxon>Eukaryota</taxon>
        <taxon>Metazoa</taxon>
        <taxon>Chordata</taxon>
        <taxon>Craniata</taxon>
        <taxon>Vertebrata</taxon>
        <taxon>Euteleostomi</taxon>
        <taxon>Mammalia</taxon>
        <taxon>Eutheria</taxon>
        <taxon>Euarchontoglires</taxon>
        <taxon>Glires</taxon>
        <taxon>Rodentia</taxon>
        <taxon>Myomorpha</taxon>
        <taxon>Muroidea</taxon>
        <taxon>Cricetidae</taxon>
        <taxon>Arvicolinae</taxon>
        <taxon>Myodes</taxon>
    </lineage>
</organism>
<evidence type="ECO:0000313" key="1">
    <source>
        <dbReference type="EMBL" id="KAK7797169.1"/>
    </source>
</evidence>
<comment type="caution">
    <text evidence="1">The sequence shown here is derived from an EMBL/GenBank/DDBJ whole genome shotgun (WGS) entry which is preliminary data.</text>
</comment>
<name>A0AAW0H2T8_MYOGA</name>
<protein>
    <submittedName>
        <fullName evidence="1">Uncharacterized protein</fullName>
    </submittedName>
</protein>
<dbReference type="GO" id="GO:0032444">
    <property type="term" value="C:activin responsive factor complex"/>
    <property type="evidence" value="ECO:0007669"/>
    <property type="project" value="TreeGrafter"/>
</dbReference>
<dbReference type="GO" id="GO:0000976">
    <property type="term" value="F:transcription cis-regulatory region binding"/>
    <property type="evidence" value="ECO:0007669"/>
    <property type="project" value="TreeGrafter"/>
</dbReference>
<dbReference type="GO" id="GO:0001228">
    <property type="term" value="F:DNA-binding transcription activator activity, RNA polymerase II-specific"/>
    <property type="evidence" value="ECO:0007669"/>
    <property type="project" value="TreeGrafter"/>
</dbReference>
<proteinExistence type="predicted"/>
<dbReference type="PANTHER" id="PTHR47316">
    <property type="entry name" value="FORKHEAD BOX PROTEIN H1"/>
    <property type="match status" value="1"/>
</dbReference>
<accession>A0AAW0H2T8</accession>